<feature type="domain" description="LpxI N-terminal" evidence="2">
    <location>
        <begin position="3"/>
        <end position="125"/>
    </location>
</feature>
<dbReference type="RefSeq" id="WP_111535566.1">
    <property type="nucleotide sequence ID" value="NZ_QKZL01000001.1"/>
</dbReference>
<evidence type="ECO:0008006" key="5">
    <source>
        <dbReference type="Google" id="ProtNLM"/>
    </source>
</evidence>
<dbReference type="InterPro" id="IPR043167">
    <property type="entry name" value="LpxI_C_sf"/>
</dbReference>
<dbReference type="InterPro" id="IPR010415">
    <property type="entry name" value="LpxI_C"/>
</dbReference>
<evidence type="ECO:0000313" key="3">
    <source>
        <dbReference type="EMBL" id="PZX19912.1"/>
    </source>
</evidence>
<dbReference type="Pfam" id="PF17930">
    <property type="entry name" value="LpxI_N"/>
    <property type="match status" value="1"/>
</dbReference>
<dbReference type="PANTHER" id="PTHR39962:SF1">
    <property type="entry name" value="LPXI FAMILY PROTEIN"/>
    <property type="match status" value="1"/>
</dbReference>
<dbReference type="Gene3D" id="3.40.50.20">
    <property type="match status" value="1"/>
</dbReference>
<evidence type="ECO:0000259" key="1">
    <source>
        <dbReference type="Pfam" id="PF06230"/>
    </source>
</evidence>
<reference evidence="3 4" key="1">
    <citation type="submission" date="2018-06" db="EMBL/GenBank/DDBJ databases">
        <title>Genomic Encyclopedia of Archaeal and Bacterial Type Strains, Phase II (KMG-II): from individual species to whole genera.</title>
        <authorList>
            <person name="Goeker M."/>
        </authorList>
    </citation>
    <scope>NUCLEOTIDE SEQUENCE [LARGE SCALE GENOMIC DNA]</scope>
    <source>
        <strain evidence="3 4">DSM 22009</strain>
    </source>
</reference>
<dbReference type="EMBL" id="QKZL01000001">
    <property type="protein sequence ID" value="PZX19912.1"/>
    <property type="molecule type" value="Genomic_DNA"/>
</dbReference>
<comment type="caution">
    <text evidence="3">The sequence shown here is derived from an EMBL/GenBank/DDBJ whole genome shotgun (WGS) entry which is preliminary data.</text>
</comment>
<dbReference type="Proteomes" id="UP000248916">
    <property type="component" value="Unassembled WGS sequence"/>
</dbReference>
<protein>
    <recommendedName>
        <fullName evidence="5">Phosphatidate cytidylyltransferase</fullName>
    </recommendedName>
</protein>
<dbReference type="Pfam" id="PF06230">
    <property type="entry name" value="LpxI_C"/>
    <property type="match status" value="1"/>
</dbReference>
<dbReference type="OrthoDB" id="9789836at2"/>
<sequence>MSLCLIAGQGRLPRLIAERRPDAHLAALEGFAPDGLGPVESFRLETLGTFLAGLRARGVDTVCFAGAIQRPSVDPSRIDAATLPLVPRIAAAMGQGDDAALRAVLATFEEAGIAPVGADAILPDLLPPEGVLGAIAPDDTARKDAVRGMEVVSRLGAADIGQGCVVARGQVLAVEALPGTDWMLASLAAARGDGALARDLPAGGTFVKAPKPGQDRRIDLPTIGIETVAAASRAGLSGITIAAGGVLVLDREALVAEADAAGLFVWIRG</sequence>
<evidence type="ECO:0000313" key="4">
    <source>
        <dbReference type="Proteomes" id="UP000248916"/>
    </source>
</evidence>
<dbReference type="Gene3D" id="3.40.140.80">
    <property type="match status" value="1"/>
</dbReference>
<dbReference type="PANTHER" id="PTHR39962">
    <property type="entry name" value="BLL4848 PROTEIN"/>
    <property type="match status" value="1"/>
</dbReference>
<organism evidence="3 4">
    <name type="scientific">Palleronia aestuarii</name>
    <dbReference type="NCBI Taxonomy" id="568105"/>
    <lineage>
        <taxon>Bacteria</taxon>
        <taxon>Pseudomonadati</taxon>
        <taxon>Pseudomonadota</taxon>
        <taxon>Alphaproteobacteria</taxon>
        <taxon>Rhodobacterales</taxon>
        <taxon>Roseobacteraceae</taxon>
        <taxon>Palleronia</taxon>
    </lineage>
</organism>
<proteinExistence type="predicted"/>
<dbReference type="InterPro" id="IPR053174">
    <property type="entry name" value="LpxI"/>
</dbReference>
<accession>A0A2W7P977</accession>
<dbReference type="AlphaFoldDB" id="A0A2W7P977"/>
<evidence type="ECO:0000259" key="2">
    <source>
        <dbReference type="Pfam" id="PF17930"/>
    </source>
</evidence>
<gene>
    <name evidence="3" type="ORF">LX81_00376</name>
</gene>
<keyword evidence="4" id="KW-1185">Reference proteome</keyword>
<feature type="domain" description="LpxI C-terminal" evidence="1">
    <location>
        <begin position="128"/>
        <end position="266"/>
    </location>
</feature>
<dbReference type="InterPro" id="IPR041255">
    <property type="entry name" value="LpxI_N"/>
</dbReference>
<name>A0A2W7P977_9RHOB</name>